<evidence type="ECO:0000256" key="1">
    <source>
        <dbReference type="ARBA" id="ARBA00004173"/>
    </source>
</evidence>
<dbReference type="AlphaFoldDB" id="A0A232FLL9"/>
<comment type="similarity">
    <text evidence="2">Belongs to the mitochondrion-specific ribosomal protein mL52 family.</text>
</comment>
<feature type="region of interest" description="Disordered" evidence="9">
    <location>
        <begin position="39"/>
        <end position="76"/>
    </location>
</feature>
<dbReference type="InterPro" id="IPR034596">
    <property type="entry name" value="Ribosomal_mL52"/>
</dbReference>
<dbReference type="GO" id="GO:0003735">
    <property type="term" value="F:structural constituent of ribosome"/>
    <property type="evidence" value="ECO:0007669"/>
    <property type="project" value="InterPro"/>
</dbReference>
<evidence type="ECO:0000256" key="9">
    <source>
        <dbReference type="SAM" id="MobiDB-lite"/>
    </source>
</evidence>
<keyword evidence="6" id="KW-0687">Ribonucleoprotein</keyword>
<dbReference type="GO" id="GO:0032543">
    <property type="term" value="P:mitochondrial translation"/>
    <property type="evidence" value="ECO:0007669"/>
    <property type="project" value="InterPro"/>
</dbReference>
<evidence type="ECO:0000256" key="4">
    <source>
        <dbReference type="ARBA" id="ARBA00022980"/>
    </source>
</evidence>
<evidence type="ECO:0000256" key="3">
    <source>
        <dbReference type="ARBA" id="ARBA00022946"/>
    </source>
</evidence>
<evidence type="ECO:0000313" key="10">
    <source>
        <dbReference type="EMBL" id="OXU31646.1"/>
    </source>
</evidence>
<proteinExistence type="inferred from homology"/>
<keyword evidence="5" id="KW-0496">Mitochondrion</keyword>
<dbReference type="PANTHER" id="PTHR34090">
    <property type="entry name" value="39S RIBOSOMAL PROTEIN L52, MITOCHONDRIAL"/>
    <property type="match status" value="1"/>
</dbReference>
<evidence type="ECO:0000313" key="11">
    <source>
        <dbReference type="Proteomes" id="UP000215335"/>
    </source>
</evidence>
<protein>
    <recommendedName>
        <fullName evidence="7">Large ribosomal subunit protein mL52</fullName>
    </recommendedName>
    <alternativeName>
        <fullName evidence="8">39S ribosomal protein L52, mitochondrial</fullName>
    </alternativeName>
</protein>
<reference evidence="10 11" key="1">
    <citation type="journal article" date="2017" name="Curr. Biol.">
        <title>The Evolution of Venom by Co-option of Single-Copy Genes.</title>
        <authorList>
            <person name="Martinson E.O."/>
            <person name="Mrinalini"/>
            <person name="Kelkar Y.D."/>
            <person name="Chang C.H."/>
            <person name="Werren J.H."/>
        </authorList>
    </citation>
    <scope>NUCLEOTIDE SEQUENCE [LARGE SCALE GENOMIC DNA]</scope>
    <source>
        <strain evidence="10 11">Alberta</strain>
        <tissue evidence="10">Whole body</tissue>
    </source>
</reference>
<name>A0A232FLL9_9HYME</name>
<evidence type="ECO:0000256" key="7">
    <source>
        <dbReference type="ARBA" id="ARBA00035181"/>
    </source>
</evidence>
<comment type="caution">
    <text evidence="10">The sequence shown here is derived from an EMBL/GenBank/DDBJ whole genome shotgun (WGS) entry which is preliminary data.</text>
</comment>
<keyword evidence="11" id="KW-1185">Reference proteome</keyword>
<accession>A0A232FLL9</accession>
<gene>
    <name evidence="10" type="ORF">TSAR_014840</name>
</gene>
<evidence type="ECO:0000256" key="2">
    <source>
        <dbReference type="ARBA" id="ARBA00007232"/>
    </source>
</evidence>
<comment type="subcellular location">
    <subcellularLocation>
        <location evidence="1">Mitochondrion</location>
    </subcellularLocation>
</comment>
<organism evidence="10 11">
    <name type="scientific">Trichomalopsis sarcophagae</name>
    <dbReference type="NCBI Taxonomy" id="543379"/>
    <lineage>
        <taxon>Eukaryota</taxon>
        <taxon>Metazoa</taxon>
        <taxon>Ecdysozoa</taxon>
        <taxon>Arthropoda</taxon>
        <taxon>Hexapoda</taxon>
        <taxon>Insecta</taxon>
        <taxon>Pterygota</taxon>
        <taxon>Neoptera</taxon>
        <taxon>Endopterygota</taxon>
        <taxon>Hymenoptera</taxon>
        <taxon>Apocrita</taxon>
        <taxon>Proctotrupomorpha</taxon>
        <taxon>Chalcidoidea</taxon>
        <taxon>Pteromalidae</taxon>
        <taxon>Pteromalinae</taxon>
        <taxon>Trichomalopsis</taxon>
    </lineage>
</organism>
<dbReference type="EMBL" id="NNAY01000040">
    <property type="protein sequence ID" value="OXU31646.1"/>
    <property type="molecule type" value="Genomic_DNA"/>
</dbReference>
<keyword evidence="4" id="KW-0689">Ribosomal protein</keyword>
<dbReference type="Pfam" id="PF18699">
    <property type="entry name" value="MRPL52"/>
    <property type="match status" value="1"/>
</dbReference>
<dbReference type="STRING" id="543379.A0A232FLL9"/>
<evidence type="ECO:0000256" key="8">
    <source>
        <dbReference type="ARBA" id="ARBA00035425"/>
    </source>
</evidence>
<evidence type="ECO:0000256" key="5">
    <source>
        <dbReference type="ARBA" id="ARBA00023128"/>
    </source>
</evidence>
<keyword evidence="3" id="KW-0809">Transit peptide</keyword>
<dbReference type="OrthoDB" id="10249237at2759"/>
<dbReference type="PANTHER" id="PTHR34090:SF1">
    <property type="entry name" value="LARGE RIBOSOMAL SUBUNIT PROTEIN ML52"/>
    <property type="match status" value="1"/>
</dbReference>
<evidence type="ECO:0000256" key="6">
    <source>
        <dbReference type="ARBA" id="ARBA00023274"/>
    </source>
</evidence>
<sequence length="136" mass="15837">MASLSSTPFLQVSKVCHQVLRDFHVSTATCLNHRWRKERKLPSNPNSFGPLTNLPDYSFHDNRPVPYGTNQKKRIDQQREKFVKIKELAGQIDHAVKRHALLKRQEEEERKQILDSKLKEKGSKLISSNFQASRDE</sequence>
<dbReference type="Proteomes" id="UP000215335">
    <property type="component" value="Unassembled WGS sequence"/>
</dbReference>
<dbReference type="GO" id="GO:0005762">
    <property type="term" value="C:mitochondrial large ribosomal subunit"/>
    <property type="evidence" value="ECO:0007669"/>
    <property type="project" value="InterPro"/>
</dbReference>